<sequence>MCRELILENINTEGEQRTTFDLTVKQSLDVTLESTSQRIEVGEELQLTCVIRGFPVNSLYFTKDLKPINAFGHRVKQRAGKLFIFKVERDDQGCYQCFAVVDKDETSQAN</sequence>
<dbReference type="InterPro" id="IPR013783">
    <property type="entry name" value="Ig-like_fold"/>
</dbReference>
<dbReference type="OrthoDB" id="5950222at2759"/>
<proteinExistence type="predicted"/>
<organism evidence="2 3">
    <name type="scientific">Leptotrombidium deliense</name>
    <dbReference type="NCBI Taxonomy" id="299467"/>
    <lineage>
        <taxon>Eukaryota</taxon>
        <taxon>Metazoa</taxon>
        <taxon>Ecdysozoa</taxon>
        <taxon>Arthropoda</taxon>
        <taxon>Chelicerata</taxon>
        <taxon>Arachnida</taxon>
        <taxon>Acari</taxon>
        <taxon>Acariformes</taxon>
        <taxon>Trombidiformes</taxon>
        <taxon>Prostigmata</taxon>
        <taxon>Anystina</taxon>
        <taxon>Parasitengona</taxon>
        <taxon>Trombiculoidea</taxon>
        <taxon>Trombiculidae</taxon>
        <taxon>Leptotrombidium</taxon>
    </lineage>
</organism>
<feature type="non-terminal residue" evidence="2">
    <location>
        <position position="110"/>
    </location>
</feature>
<dbReference type="Proteomes" id="UP000288716">
    <property type="component" value="Unassembled WGS sequence"/>
</dbReference>
<keyword evidence="3" id="KW-1185">Reference proteome</keyword>
<evidence type="ECO:0000313" key="3">
    <source>
        <dbReference type="Proteomes" id="UP000288716"/>
    </source>
</evidence>
<comment type="caution">
    <text evidence="2">The sequence shown here is derived from an EMBL/GenBank/DDBJ whole genome shotgun (WGS) entry which is preliminary data.</text>
</comment>
<dbReference type="InterPro" id="IPR007110">
    <property type="entry name" value="Ig-like_dom"/>
</dbReference>
<dbReference type="SUPFAM" id="SSF48726">
    <property type="entry name" value="Immunoglobulin"/>
    <property type="match status" value="1"/>
</dbReference>
<dbReference type="STRING" id="299467.A0A443S220"/>
<dbReference type="VEuPathDB" id="VectorBase:LDEU010468"/>
<dbReference type="AlphaFoldDB" id="A0A443S220"/>
<dbReference type="Gene3D" id="2.60.40.10">
    <property type="entry name" value="Immunoglobulins"/>
    <property type="match status" value="1"/>
</dbReference>
<dbReference type="SMART" id="SM00408">
    <property type="entry name" value="IGc2"/>
    <property type="match status" value="1"/>
</dbReference>
<protein>
    <recommendedName>
        <fullName evidence="1">Ig-like domain-containing protein</fullName>
    </recommendedName>
</protein>
<name>A0A443S220_9ACAR</name>
<dbReference type="InterPro" id="IPR036179">
    <property type="entry name" value="Ig-like_dom_sf"/>
</dbReference>
<gene>
    <name evidence="2" type="ORF">B4U80_14130</name>
</gene>
<dbReference type="PROSITE" id="PS50835">
    <property type="entry name" value="IG_LIKE"/>
    <property type="match status" value="1"/>
</dbReference>
<accession>A0A443S220</accession>
<dbReference type="Pfam" id="PF13927">
    <property type="entry name" value="Ig_3"/>
    <property type="match status" value="1"/>
</dbReference>
<evidence type="ECO:0000259" key="1">
    <source>
        <dbReference type="PROSITE" id="PS50835"/>
    </source>
</evidence>
<reference evidence="2 3" key="1">
    <citation type="journal article" date="2018" name="Gigascience">
        <title>Genomes of trombidid mites reveal novel predicted allergens and laterally-transferred genes associated with secondary metabolism.</title>
        <authorList>
            <person name="Dong X."/>
            <person name="Chaisiri K."/>
            <person name="Xia D."/>
            <person name="Armstrong S.D."/>
            <person name="Fang Y."/>
            <person name="Donnelly M.J."/>
            <person name="Kadowaki T."/>
            <person name="McGarry J.W."/>
            <person name="Darby A.C."/>
            <person name="Makepeace B.L."/>
        </authorList>
    </citation>
    <scope>NUCLEOTIDE SEQUENCE [LARGE SCALE GENOMIC DNA]</scope>
    <source>
        <strain evidence="2">UoL-UT</strain>
    </source>
</reference>
<feature type="domain" description="Ig-like" evidence="1">
    <location>
        <begin position="28"/>
        <end position="107"/>
    </location>
</feature>
<dbReference type="EMBL" id="NCKV01011690">
    <property type="protein sequence ID" value="RWS21572.1"/>
    <property type="molecule type" value="Genomic_DNA"/>
</dbReference>
<dbReference type="InterPro" id="IPR003598">
    <property type="entry name" value="Ig_sub2"/>
</dbReference>
<evidence type="ECO:0000313" key="2">
    <source>
        <dbReference type="EMBL" id="RWS21572.1"/>
    </source>
</evidence>